<organism evidence="1 2">
    <name type="scientific">Durusdinium trenchii</name>
    <dbReference type="NCBI Taxonomy" id="1381693"/>
    <lineage>
        <taxon>Eukaryota</taxon>
        <taxon>Sar</taxon>
        <taxon>Alveolata</taxon>
        <taxon>Dinophyceae</taxon>
        <taxon>Suessiales</taxon>
        <taxon>Symbiodiniaceae</taxon>
        <taxon>Durusdinium</taxon>
    </lineage>
</organism>
<evidence type="ECO:0000313" key="2">
    <source>
        <dbReference type="Proteomes" id="UP001642484"/>
    </source>
</evidence>
<protein>
    <submittedName>
        <fullName evidence="1">Uncharacterized protein</fullName>
    </submittedName>
</protein>
<comment type="caution">
    <text evidence="1">The sequence shown here is derived from an EMBL/GenBank/DDBJ whole genome shotgun (WGS) entry which is preliminary data.</text>
</comment>
<dbReference type="EMBL" id="CAXAMN010002525">
    <property type="protein sequence ID" value="CAK9000036.1"/>
    <property type="molecule type" value="Genomic_DNA"/>
</dbReference>
<keyword evidence="2" id="KW-1185">Reference proteome</keyword>
<evidence type="ECO:0000313" key="1">
    <source>
        <dbReference type="EMBL" id="CAK9000036.1"/>
    </source>
</evidence>
<reference evidence="1 2" key="1">
    <citation type="submission" date="2024-02" db="EMBL/GenBank/DDBJ databases">
        <authorList>
            <person name="Chen Y."/>
            <person name="Shah S."/>
            <person name="Dougan E. K."/>
            <person name="Thang M."/>
            <person name="Chan C."/>
        </authorList>
    </citation>
    <scope>NUCLEOTIDE SEQUENCE [LARGE SCALE GENOMIC DNA]</scope>
</reference>
<gene>
    <name evidence="1" type="ORF">CCMP2556_LOCUS5906</name>
</gene>
<dbReference type="Proteomes" id="UP001642484">
    <property type="component" value="Unassembled WGS sequence"/>
</dbReference>
<name>A0ABP0IBW4_9DINO</name>
<sequence>MIDGEEPLLQHDVSKASQALAREMQSLERQGVLEDSELRETLGHLLRGHGVIEMATEALSSASSSAWPEHEEEEEDGADGLLELLVSCCSVSSELPLELDLRGLLKALPRIFPHLAPRPAARLAQGLLRHKLRESLFIADALLEIKGFSRCLKGWCRCLDDRAKASDEASHANRAAEVLQELAAQVRRLDNLEALSLVLFVECFVGERLGSAVSGGFVMYSGQAARQVVLTLLRNWTQNSKVLKSLSPLLVGKLWPSVASKLRRDAGVAAVRDIKGPANTQLKMEWFKLKPTQSLKKGYGAFHPEELATASMQFLLAHFDATCERGCEEPREGIAARAPAEEWVQDVLDRPFGWGVLVPLIVGPASVAADVLRLLEALVERHPHNETIAKRLAGLHAFMPLLQLPWPQADPVESHLACQRGDNEWDSFPRQMKPRTAGLLVKGGEKKQL</sequence>
<accession>A0ABP0IBW4</accession>
<proteinExistence type="predicted"/>